<name>A0A6A7BLM0_9PLEO</name>
<keyword evidence="1" id="KW-0862">Zinc</keyword>
<dbReference type="Proteomes" id="UP000799423">
    <property type="component" value="Unassembled WGS sequence"/>
</dbReference>
<dbReference type="AlphaFoldDB" id="A0A6A7BLM0"/>
<evidence type="ECO:0000259" key="3">
    <source>
        <dbReference type="PROSITE" id="PS50157"/>
    </source>
</evidence>
<dbReference type="OrthoDB" id="6365676at2759"/>
<organism evidence="4 5">
    <name type="scientific">Plenodomus tracheiphilus IPT5</name>
    <dbReference type="NCBI Taxonomy" id="1408161"/>
    <lineage>
        <taxon>Eukaryota</taxon>
        <taxon>Fungi</taxon>
        <taxon>Dikarya</taxon>
        <taxon>Ascomycota</taxon>
        <taxon>Pezizomycotina</taxon>
        <taxon>Dothideomycetes</taxon>
        <taxon>Pleosporomycetidae</taxon>
        <taxon>Pleosporales</taxon>
        <taxon>Pleosporineae</taxon>
        <taxon>Leptosphaeriaceae</taxon>
        <taxon>Plenodomus</taxon>
    </lineage>
</organism>
<dbReference type="SUPFAM" id="SSF57667">
    <property type="entry name" value="beta-beta-alpha zinc fingers"/>
    <property type="match status" value="1"/>
</dbReference>
<dbReference type="Gene3D" id="3.30.160.60">
    <property type="entry name" value="Classic Zinc Finger"/>
    <property type="match status" value="1"/>
</dbReference>
<accession>A0A6A7BLM0</accession>
<evidence type="ECO:0000313" key="4">
    <source>
        <dbReference type="EMBL" id="KAF2855385.1"/>
    </source>
</evidence>
<dbReference type="PROSITE" id="PS50157">
    <property type="entry name" value="ZINC_FINGER_C2H2_2"/>
    <property type="match status" value="1"/>
</dbReference>
<keyword evidence="5" id="KW-1185">Reference proteome</keyword>
<gene>
    <name evidence="4" type="ORF">T440DRAFT_153028</name>
</gene>
<feature type="domain" description="C2H2-type" evidence="3">
    <location>
        <begin position="236"/>
        <end position="264"/>
    </location>
</feature>
<feature type="compositionally biased region" description="Polar residues" evidence="2">
    <location>
        <begin position="48"/>
        <end position="59"/>
    </location>
</feature>
<proteinExistence type="predicted"/>
<dbReference type="InterPro" id="IPR013087">
    <property type="entry name" value="Znf_C2H2_type"/>
</dbReference>
<evidence type="ECO:0000256" key="2">
    <source>
        <dbReference type="SAM" id="MobiDB-lite"/>
    </source>
</evidence>
<reference evidence="4" key="1">
    <citation type="submission" date="2020-01" db="EMBL/GenBank/DDBJ databases">
        <authorList>
            <consortium name="DOE Joint Genome Institute"/>
            <person name="Haridas S."/>
            <person name="Albert R."/>
            <person name="Binder M."/>
            <person name="Bloem J."/>
            <person name="Labutti K."/>
            <person name="Salamov A."/>
            <person name="Andreopoulos B."/>
            <person name="Baker S.E."/>
            <person name="Barry K."/>
            <person name="Bills G."/>
            <person name="Bluhm B.H."/>
            <person name="Cannon C."/>
            <person name="Castanera R."/>
            <person name="Culley D.E."/>
            <person name="Daum C."/>
            <person name="Ezra D."/>
            <person name="Gonzalez J.B."/>
            <person name="Henrissat B."/>
            <person name="Kuo A."/>
            <person name="Liang C."/>
            <person name="Lipzen A."/>
            <person name="Lutzoni F."/>
            <person name="Magnuson J."/>
            <person name="Mondo S."/>
            <person name="Nolan M."/>
            <person name="Ohm R."/>
            <person name="Pangilinan J."/>
            <person name="Park H.-J."/>
            <person name="Ramirez L."/>
            <person name="Alfaro M."/>
            <person name="Sun H."/>
            <person name="Tritt A."/>
            <person name="Yoshinaga Y."/>
            <person name="Zwiers L.-H."/>
            <person name="Turgeon B.G."/>
            <person name="Goodwin S.B."/>
            <person name="Spatafora J.W."/>
            <person name="Crous P.W."/>
            <person name="Grigoriev I.V."/>
        </authorList>
    </citation>
    <scope>NUCLEOTIDE SEQUENCE</scope>
    <source>
        <strain evidence="4">IPT5</strain>
    </source>
</reference>
<dbReference type="InterPro" id="IPR036236">
    <property type="entry name" value="Znf_C2H2_sf"/>
</dbReference>
<feature type="region of interest" description="Disordered" evidence="2">
    <location>
        <begin position="41"/>
        <end position="70"/>
    </location>
</feature>
<keyword evidence="1" id="KW-0479">Metal-binding</keyword>
<sequence length="264" mass="29257">MEHSPGTMHDDSLSDDQSRLLTIHCNDVGAYMATKPWLQDSDFEDSHQTPSGQSSSYEPSTIGCRTSDGPKLSMDRRIHLWGIQTTATPEFVFGSDIVAPEHPSTRNWRESPGSYSQSEENLRGHQLCFQADGCQHADQISHPGLLHLGQTTSPSDHDGQVAAYPREYASPGSRAFPLDPVEVQYAAPTPDDDVERMIPCPHGCGIILTGAHAHGNLTRHLKSRNCTRSGKAKTRYQCMVKDCTRVYSRSDGLRVHMRRHHGTP</sequence>
<dbReference type="EMBL" id="MU006290">
    <property type="protein sequence ID" value="KAF2855385.1"/>
    <property type="molecule type" value="Genomic_DNA"/>
</dbReference>
<dbReference type="GO" id="GO:0008270">
    <property type="term" value="F:zinc ion binding"/>
    <property type="evidence" value="ECO:0007669"/>
    <property type="project" value="UniProtKB-KW"/>
</dbReference>
<keyword evidence="1" id="KW-0863">Zinc-finger</keyword>
<evidence type="ECO:0000313" key="5">
    <source>
        <dbReference type="Proteomes" id="UP000799423"/>
    </source>
</evidence>
<dbReference type="SMART" id="SM00355">
    <property type="entry name" value="ZnF_C2H2"/>
    <property type="match status" value="1"/>
</dbReference>
<evidence type="ECO:0000256" key="1">
    <source>
        <dbReference type="PROSITE-ProRule" id="PRU00042"/>
    </source>
</evidence>
<protein>
    <recommendedName>
        <fullName evidence="3">C2H2-type domain-containing protein</fullName>
    </recommendedName>
</protein>
<dbReference type="PROSITE" id="PS00028">
    <property type="entry name" value="ZINC_FINGER_C2H2_1"/>
    <property type="match status" value="1"/>
</dbReference>